<dbReference type="Proteomes" id="UP001301769">
    <property type="component" value="Unassembled WGS sequence"/>
</dbReference>
<comment type="caution">
    <text evidence="5">The sequence shown here is derived from an EMBL/GenBank/DDBJ whole genome shotgun (WGS) entry which is preliminary data.</text>
</comment>
<dbReference type="GO" id="GO:0034965">
    <property type="term" value="P:intronic box C/D snoRNA processing"/>
    <property type="evidence" value="ECO:0007669"/>
    <property type="project" value="TreeGrafter"/>
</dbReference>
<evidence type="ECO:0000313" key="5">
    <source>
        <dbReference type="EMBL" id="KAK4211763.1"/>
    </source>
</evidence>
<organism evidence="5 6">
    <name type="scientific">Rhypophila decipiens</name>
    <dbReference type="NCBI Taxonomy" id="261697"/>
    <lineage>
        <taxon>Eukaryota</taxon>
        <taxon>Fungi</taxon>
        <taxon>Dikarya</taxon>
        <taxon>Ascomycota</taxon>
        <taxon>Pezizomycotina</taxon>
        <taxon>Sordariomycetes</taxon>
        <taxon>Sordariomycetidae</taxon>
        <taxon>Sordariales</taxon>
        <taxon>Naviculisporaceae</taxon>
        <taxon>Rhypophila</taxon>
    </lineage>
</organism>
<dbReference type="GO" id="GO:0000172">
    <property type="term" value="C:ribonuclease MRP complex"/>
    <property type="evidence" value="ECO:0007669"/>
    <property type="project" value="InterPro"/>
</dbReference>
<dbReference type="GO" id="GO:0001682">
    <property type="term" value="P:tRNA 5'-leader removal"/>
    <property type="evidence" value="ECO:0007669"/>
    <property type="project" value="InterPro"/>
</dbReference>
<keyword evidence="6" id="KW-1185">Reference proteome</keyword>
<dbReference type="EMBL" id="MU858141">
    <property type="protein sequence ID" value="KAK4211763.1"/>
    <property type="molecule type" value="Genomic_DNA"/>
</dbReference>
<dbReference type="GO" id="GO:0000294">
    <property type="term" value="P:nuclear-transcribed mRNA catabolic process, RNase MRP-dependent"/>
    <property type="evidence" value="ECO:0007669"/>
    <property type="project" value="TreeGrafter"/>
</dbReference>
<name>A0AAN7B5M2_9PEZI</name>
<dbReference type="AlphaFoldDB" id="A0AAN7B5M2"/>
<dbReference type="InterPro" id="IPR014612">
    <property type="entry name" value="Pop7/Rpp20"/>
</dbReference>
<keyword evidence="3" id="KW-0539">Nucleus</keyword>
<dbReference type="InterPro" id="IPR036882">
    <property type="entry name" value="Alba-like_dom_sf"/>
</dbReference>
<dbReference type="GO" id="GO:0004526">
    <property type="term" value="F:ribonuclease P activity"/>
    <property type="evidence" value="ECO:0007669"/>
    <property type="project" value="TreeGrafter"/>
</dbReference>
<sequence length="206" mass="22925">MDTETSTDKPLPNRPQEKMPGLPKGSRIHKRPLPNAPFNLRQVRREHKQIVRQSSSSSQPVPDLDGYIMPPRAGHTVIIKVSSKAPFMSLVKRVRKALENGPQKTKGLPLTARIAAMEVEKKTKDSNMGPITDALDDVVLIGTGRAIQKTVEVGCYFTRDKSLLVIPRTRSLAAIDDIEMDDDEVDIEDGVRTRHVSCLEVGIRWA</sequence>
<dbReference type="Pfam" id="PF12328">
    <property type="entry name" value="Rpp20"/>
    <property type="match status" value="1"/>
</dbReference>
<reference evidence="5" key="2">
    <citation type="submission" date="2023-05" db="EMBL/GenBank/DDBJ databases">
        <authorList>
            <consortium name="Lawrence Berkeley National Laboratory"/>
            <person name="Steindorff A."/>
            <person name="Hensen N."/>
            <person name="Bonometti L."/>
            <person name="Westerberg I."/>
            <person name="Brannstrom I.O."/>
            <person name="Guillou S."/>
            <person name="Cros-Aarteil S."/>
            <person name="Calhoun S."/>
            <person name="Haridas S."/>
            <person name="Kuo A."/>
            <person name="Mondo S."/>
            <person name="Pangilinan J."/>
            <person name="Riley R."/>
            <person name="Labutti K."/>
            <person name="Andreopoulos B."/>
            <person name="Lipzen A."/>
            <person name="Chen C."/>
            <person name="Yanf M."/>
            <person name="Daum C."/>
            <person name="Ng V."/>
            <person name="Clum A."/>
            <person name="Ohm R."/>
            <person name="Martin F."/>
            <person name="Silar P."/>
            <person name="Natvig D."/>
            <person name="Lalanne C."/>
            <person name="Gautier V."/>
            <person name="Ament-Velasquez S.L."/>
            <person name="Kruys A."/>
            <person name="Hutchinson M.I."/>
            <person name="Powell A.J."/>
            <person name="Barry K."/>
            <person name="Miller A.N."/>
            <person name="Grigoriev I.V."/>
            <person name="Debuchy R."/>
            <person name="Gladieux P."/>
            <person name="Thoren M.H."/>
            <person name="Johannesson H."/>
        </authorList>
    </citation>
    <scope>NUCLEOTIDE SEQUENCE</scope>
    <source>
        <strain evidence="5">PSN293</strain>
    </source>
</reference>
<evidence type="ECO:0000256" key="4">
    <source>
        <dbReference type="SAM" id="MobiDB-lite"/>
    </source>
</evidence>
<gene>
    <name evidence="5" type="ORF">QBC37DRAFT_206224</name>
</gene>
<reference evidence="5" key="1">
    <citation type="journal article" date="2023" name="Mol. Phylogenet. Evol.">
        <title>Genome-scale phylogeny and comparative genomics of the fungal order Sordariales.</title>
        <authorList>
            <person name="Hensen N."/>
            <person name="Bonometti L."/>
            <person name="Westerberg I."/>
            <person name="Brannstrom I.O."/>
            <person name="Guillou S."/>
            <person name="Cros-Aarteil S."/>
            <person name="Calhoun S."/>
            <person name="Haridas S."/>
            <person name="Kuo A."/>
            <person name="Mondo S."/>
            <person name="Pangilinan J."/>
            <person name="Riley R."/>
            <person name="LaButti K."/>
            <person name="Andreopoulos B."/>
            <person name="Lipzen A."/>
            <person name="Chen C."/>
            <person name="Yan M."/>
            <person name="Daum C."/>
            <person name="Ng V."/>
            <person name="Clum A."/>
            <person name="Steindorff A."/>
            <person name="Ohm R.A."/>
            <person name="Martin F."/>
            <person name="Silar P."/>
            <person name="Natvig D.O."/>
            <person name="Lalanne C."/>
            <person name="Gautier V."/>
            <person name="Ament-Velasquez S.L."/>
            <person name="Kruys A."/>
            <person name="Hutchinson M.I."/>
            <person name="Powell A.J."/>
            <person name="Barry K."/>
            <person name="Miller A.N."/>
            <person name="Grigoriev I.V."/>
            <person name="Debuchy R."/>
            <person name="Gladieux P."/>
            <person name="Hiltunen Thoren M."/>
            <person name="Johannesson H."/>
        </authorList>
    </citation>
    <scope>NUCLEOTIDE SEQUENCE</scope>
    <source>
        <strain evidence="5">PSN293</strain>
    </source>
</reference>
<dbReference type="SUPFAM" id="SSF82704">
    <property type="entry name" value="AlbA-like"/>
    <property type="match status" value="1"/>
</dbReference>
<evidence type="ECO:0000313" key="6">
    <source>
        <dbReference type="Proteomes" id="UP001301769"/>
    </source>
</evidence>
<dbReference type="GO" id="GO:0005655">
    <property type="term" value="C:nucleolar ribonuclease P complex"/>
    <property type="evidence" value="ECO:0007669"/>
    <property type="project" value="InterPro"/>
</dbReference>
<dbReference type="Gene3D" id="3.30.110.20">
    <property type="entry name" value="Alba-like domain"/>
    <property type="match status" value="1"/>
</dbReference>
<evidence type="ECO:0000256" key="3">
    <source>
        <dbReference type="ARBA" id="ARBA00023242"/>
    </source>
</evidence>
<dbReference type="GO" id="GO:0006364">
    <property type="term" value="P:rRNA processing"/>
    <property type="evidence" value="ECO:0007669"/>
    <property type="project" value="TreeGrafter"/>
</dbReference>
<feature type="region of interest" description="Disordered" evidence="4">
    <location>
        <begin position="1"/>
        <end position="66"/>
    </location>
</feature>
<comment type="subcellular location">
    <subcellularLocation>
        <location evidence="1">Nucleus</location>
    </subcellularLocation>
</comment>
<dbReference type="GO" id="GO:0003723">
    <property type="term" value="F:RNA binding"/>
    <property type="evidence" value="ECO:0007669"/>
    <property type="project" value="TreeGrafter"/>
</dbReference>
<accession>A0AAN7B5M2</accession>
<evidence type="ECO:0000256" key="1">
    <source>
        <dbReference type="ARBA" id="ARBA00004123"/>
    </source>
</evidence>
<dbReference type="GO" id="GO:0000171">
    <property type="term" value="F:ribonuclease MRP activity"/>
    <property type="evidence" value="ECO:0007669"/>
    <property type="project" value="TreeGrafter"/>
</dbReference>
<dbReference type="InterPro" id="IPR020241">
    <property type="entry name" value="RNase_P/MRP_Pop7_fungi"/>
</dbReference>
<protein>
    <submittedName>
        <fullName evidence="5">Ribonucleases P/MRP protein subunit POP7</fullName>
    </submittedName>
</protein>
<proteinExistence type="predicted"/>
<evidence type="ECO:0000256" key="2">
    <source>
        <dbReference type="ARBA" id="ARBA00022694"/>
    </source>
</evidence>
<dbReference type="PANTHER" id="PTHR28256">
    <property type="entry name" value="RIBONUCLEASES P/MRP PROTEIN SUBUNIT POP7"/>
    <property type="match status" value="1"/>
</dbReference>
<dbReference type="PANTHER" id="PTHR28256:SF1">
    <property type="entry name" value="RIBONUCLEASES P_MRP PROTEIN SUBUNIT POP7"/>
    <property type="match status" value="1"/>
</dbReference>
<keyword evidence="2" id="KW-0819">tRNA processing</keyword>